<dbReference type="EMBL" id="AONH01000001">
    <property type="protein sequence ID" value="KGM89865.1"/>
    <property type="molecule type" value="Genomic_DNA"/>
</dbReference>
<proteinExistence type="predicted"/>
<sequence>MQITLSPARRDTPLTLSRTGDALTINGEVFDFTPLPDGATLPREAIASDWFAGPVERVDGTLRLSLVLPHGANAPQETLFPAPLTLTGNGPVTLPPYAMETPDAD</sequence>
<evidence type="ECO:0000256" key="1">
    <source>
        <dbReference type="SAM" id="MobiDB-lite"/>
    </source>
</evidence>
<protein>
    <submittedName>
        <fullName evidence="2">Uncharacterized protein</fullName>
    </submittedName>
</protein>
<comment type="caution">
    <text evidence="2">The sequence shown here is derived from an EMBL/GenBank/DDBJ whole genome shotgun (WGS) entry which is preliminary data.</text>
</comment>
<dbReference type="RefSeq" id="WP_037276625.1">
    <property type="nucleotide sequence ID" value="NZ_KN293991.1"/>
</dbReference>
<dbReference type="Proteomes" id="UP000030021">
    <property type="component" value="Unassembled WGS sequence"/>
</dbReference>
<organism evidence="2 3">
    <name type="scientific">Roseovarius mucosus DSM 17069</name>
    <dbReference type="NCBI Taxonomy" id="1288298"/>
    <lineage>
        <taxon>Bacteria</taxon>
        <taxon>Pseudomonadati</taxon>
        <taxon>Pseudomonadota</taxon>
        <taxon>Alphaproteobacteria</taxon>
        <taxon>Rhodobacterales</taxon>
        <taxon>Roseobacteraceae</taxon>
        <taxon>Roseovarius</taxon>
    </lineage>
</organism>
<reference evidence="2 3" key="1">
    <citation type="submission" date="2013-01" db="EMBL/GenBank/DDBJ databases">
        <authorList>
            <person name="Fiebig A."/>
            <person name="Goeker M."/>
            <person name="Klenk H.-P.P."/>
        </authorList>
    </citation>
    <scope>NUCLEOTIDE SEQUENCE [LARGE SCALE GENOMIC DNA]</scope>
    <source>
        <strain evidence="2 3">DSM 17069</strain>
    </source>
</reference>
<dbReference type="AlphaFoldDB" id="A0A0A0HRJ7"/>
<dbReference type="STRING" id="215743.ROSMUCSMR3_03481"/>
<dbReference type="OrthoDB" id="8373799at2"/>
<gene>
    <name evidence="2" type="ORF">rosmuc_00463</name>
</gene>
<evidence type="ECO:0000313" key="2">
    <source>
        <dbReference type="EMBL" id="KGM89865.1"/>
    </source>
</evidence>
<accession>A0A0A0HRJ7</accession>
<name>A0A0A0HRJ7_9RHOB</name>
<evidence type="ECO:0000313" key="3">
    <source>
        <dbReference type="Proteomes" id="UP000030021"/>
    </source>
</evidence>
<dbReference type="HOGENOM" id="CLU_171754_0_0_5"/>
<dbReference type="eggNOG" id="ENOG50333J4">
    <property type="taxonomic scope" value="Bacteria"/>
</dbReference>
<dbReference type="PATRIC" id="fig|1288298.3.peg.462"/>
<feature type="region of interest" description="Disordered" evidence="1">
    <location>
        <begin position="79"/>
        <end position="105"/>
    </location>
</feature>